<dbReference type="Proteomes" id="UP000823399">
    <property type="component" value="Unassembled WGS sequence"/>
</dbReference>
<evidence type="ECO:0000313" key="2">
    <source>
        <dbReference type="EMBL" id="KAG2097565.1"/>
    </source>
</evidence>
<proteinExistence type="predicted"/>
<comment type="caution">
    <text evidence="2">The sequence shown here is derived from an EMBL/GenBank/DDBJ whole genome shotgun (WGS) entry which is preliminary data.</text>
</comment>
<gene>
    <name evidence="2" type="ORF">F5147DRAFT_530582</name>
</gene>
<feature type="compositionally biased region" description="Low complexity" evidence="1">
    <location>
        <begin position="79"/>
        <end position="100"/>
    </location>
</feature>
<dbReference type="OrthoDB" id="3184410at2759"/>
<dbReference type="RefSeq" id="XP_041288599.1">
    <property type="nucleotide sequence ID" value="XM_041430075.1"/>
</dbReference>
<protein>
    <submittedName>
        <fullName evidence="2">Uncharacterized protein</fullName>
    </submittedName>
</protein>
<keyword evidence="3" id="KW-1185">Reference proteome</keyword>
<feature type="region of interest" description="Disordered" evidence="1">
    <location>
        <begin position="1"/>
        <end position="38"/>
    </location>
</feature>
<name>A0A9P7EY08_9AGAM</name>
<evidence type="ECO:0000313" key="3">
    <source>
        <dbReference type="Proteomes" id="UP000823399"/>
    </source>
</evidence>
<dbReference type="AlphaFoldDB" id="A0A9P7EY08"/>
<sequence length="159" mass="17777">MSARQNKKRKGRNNNNRERTVTTFTEDPNTSFLVPLPSEEPALMSSPFSVASTSATNNPNNNFQNFGMSYNFHAHGPNSQPQQAQQQQQQQQQHQFFSPQVILPAGKNDLEVLENLKSIIKEGQHEFYRAVPQPAALASLYLGPTSSQVPPHPEQHPAD</sequence>
<feature type="compositionally biased region" description="Basic residues" evidence="1">
    <location>
        <begin position="1"/>
        <end position="12"/>
    </location>
</feature>
<dbReference type="EMBL" id="JABBWM010000065">
    <property type="protein sequence ID" value="KAG2097565.1"/>
    <property type="molecule type" value="Genomic_DNA"/>
</dbReference>
<evidence type="ECO:0000256" key="1">
    <source>
        <dbReference type="SAM" id="MobiDB-lite"/>
    </source>
</evidence>
<dbReference type="GeneID" id="64692334"/>
<accession>A0A9P7EY08</accession>
<feature type="compositionally biased region" description="Low complexity" evidence="1">
    <location>
        <begin position="57"/>
        <end position="66"/>
    </location>
</feature>
<reference evidence="2" key="1">
    <citation type="journal article" date="2020" name="New Phytol.">
        <title>Comparative genomics reveals dynamic genome evolution in host specialist ectomycorrhizal fungi.</title>
        <authorList>
            <person name="Lofgren L.A."/>
            <person name="Nguyen N.H."/>
            <person name="Vilgalys R."/>
            <person name="Ruytinx J."/>
            <person name="Liao H.L."/>
            <person name="Branco S."/>
            <person name="Kuo A."/>
            <person name="LaButti K."/>
            <person name="Lipzen A."/>
            <person name="Andreopoulos W."/>
            <person name="Pangilinan J."/>
            <person name="Riley R."/>
            <person name="Hundley H."/>
            <person name="Na H."/>
            <person name="Barry K."/>
            <person name="Grigoriev I.V."/>
            <person name="Stajich J.E."/>
            <person name="Kennedy P.G."/>
        </authorList>
    </citation>
    <scope>NUCLEOTIDE SEQUENCE</scope>
    <source>
        <strain evidence="2">FC423</strain>
    </source>
</reference>
<feature type="region of interest" description="Disordered" evidence="1">
    <location>
        <begin position="51"/>
        <end position="102"/>
    </location>
</feature>
<feature type="non-terminal residue" evidence="2">
    <location>
        <position position="159"/>
    </location>
</feature>
<organism evidence="2 3">
    <name type="scientific">Suillus discolor</name>
    <dbReference type="NCBI Taxonomy" id="1912936"/>
    <lineage>
        <taxon>Eukaryota</taxon>
        <taxon>Fungi</taxon>
        <taxon>Dikarya</taxon>
        <taxon>Basidiomycota</taxon>
        <taxon>Agaricomycotina</taxon>
        <taxon>Agaricomycetes</taxon>
        <taxon>Agaricomycetidae</taxon>
        <taxon>Boletales</taxon>
        <taxon>Suillineae</taxon>
        <taxon>Suillaceae</taxon>
        <taxon>Suillus</taxon>
    </lineage>
</organism>